<organism evidence="1 2">
    <name type="scientific">Dentiscutata erythropus</name>
    <dbReference type="NCBI Taxonomy" id="1348616"/>
    <lineage>
        <taxon>Eukaryota</taxon>
        <taxon>Fungi</taxon>
        <taxon>Fungi incertae sedis</taxon>
        <taxon>Mucoromycota</taxon>
        <taxon>Glomeromycotina</taxon>
        <taxon>Glomeromycetes</taxon>
        <taxon>Diversisporales</taxon>
        <taxon>Gigasporaceae</taxon>
        <taxon>Dentiscutata</taxon>
    </lineage>
</organism>
<comment type="caution">
    <text evidence="1">The sequence shown here is derived from an EMBL/GenBank/DDBJ whole genome shotgun (WGS) entry which is preliminary data.</text>
</comment>
<name>A0A9N9IWB2_9GLOM</name>
<dbReference type="PANTHER" id="PTHR45786">
    <property type="entry name" value="DNA BINDING PROTEIN-LIKE"/>
    <property type="match status" value="1"/>
</dbReference>
<dbReference type="AlphaFoldDB" id="A0A9N9IWB2"/>
<dbReference type="EMBL" id="CAJVPY010015902">
    <property type="protein sequence ID" value="CAG8754325.1"/>
    <property type="molecule type" value="Genomic_DNA"/>
</dbReference>
<gene>
    <name evidence="1" type="ORF">DERYTH_LOCUS17181</name>
</gene>
<dbReference type="PANTHER" id="PTHR45786:SF74">
    <property type="entry name" value="ATP-DEPENDENT DNA HELICASE"/>
    <property type="match status" value="1"/>
</dbReference>
<dbReference type="Proteomes" id="UP000789405">
    <property type="component" value="Unassembled WGS sequence"/>
</dbReference>
<evidence type="ECO:0000313" key="2">
    <source>
        <dbReference type="Proteomes" id="UP000789405"/>
    </source>
</evidence>
<reference evidence="1" key="1">
    <citation type="submission" date="2021-06" db="EMBL/GenBank/DDBJ databases">
        <authorList>
            <person name="Kallberg Y."/>
            <person name="Tangrot J."/>
            <person name="Rosling A."/>
        </authorList>
    </citation>
    <scope>NUCLEOTIDE SEQUENCE</scope>
    <source>
        <strain evidence="1">MA453B</strain>
    </source>
</reference>
<protein>
    <submittedName>
        <fullName evidence="1">17478_t:CDS:1</fullName>
    </submittedName>
</protein>
<sequence>MPLFHYILSQPVVDINNTGNTKNTRTNMQTSLNKLRRLYKFGLHFQETALAIRHALKPPCVCSYCDTKLFSGETEGICYVSGKIKLASTEHAAPLRNLFMKLDEMGNKFHVNIRAYNSVFTFMSMGVKIDNTLANSKDRVYTFQFHGGIYYSIGSLLPDNETPKFLQLYIYDTENEMENRLTIMPKLRHDTLDIIKLILDEFNPFVANFRSIASNNAINNLQLIIKADHDMDQ</sequence>
<proteinExistence type="predicted"/>
<dbReference type="OrthoDB" id="1748060at2759"/>
<accession>A0A9N9IWB2</accession>
<keyword evidence="2" id="KW-1185">Reference proteome</keyword>
<evidence type="ECO:0000313" key="1">
    <source>
        <dbReference type="EMBL" id="CAG8754325.1"/>
    </source>
</evidence>